<dbReference type="InterPro" id="IPR032466">
    <property type="entry name" value="Metal_Hydrolase"/>
</dbReference>
<evidence type="ECO:0000259" key="2">
    <source>
        <dbReference type="Pfam" id="PF04909"/>
    </source>
</evidence>
<dbReference type="PANTHER" id="PTHR21240:SF19">
    <property type="entry name" value="CATALYTIC_ HYDROLASE"/>
    <property type="match status" value="1"/>
</dbReference>
<accession>A0A7I7XPQ6</accession>
<evidence type="ECO:0000313" key="4">
    <source>
        <dbReference type="Proteomes" id="UP000466517"/>
    </source>
</evidence>
<protein>
    <submittedName>
        <fullName evidence="3">Amidohydrolase</fullName>
    </submittedName>
</protein>
<dbReference type="RefSeq" id="WP_281355800.1">
    <property type="nucleotide sequence ID" value="NZ_AP022611.1"/>
</dbReference>
<evidence type="ECO:0000256" key="1">
    <source>
        <dbReference type="ARBA" id="ARBA00023239"/>
    </source>
</evidence>
<proteinExistence type="predicted"/>
<gene>
    <name evidence="3" type="ORF">MMAD_55140</name>
</gene>
<keyword evidence="3" id="KW-0378">Hydrolase</keyword>
<dbReference type="AlphaFoldDB" id="A0A7I7XPQ6"/>
<dbReference type="Pfam" id="PF04909">
    <property type="entry name" value="Amidohydro_2"/>
    <property type="match status" value="1"/>
</dbReference>
<dbReference type="PANTHER" id="PTHR21240">
    <property type="entry name" value="2-AMINO-3-CARBOXYLMUCONATE-6-SEMIALDEHYDE DECARBOXYLASE"/>
    <property type="match status" value="1"/>
</dbReference>
<organism evidence="3 4">
    <name type="scientific">Mycolicibacterium madagascariense</name>
    <dbReference type="NCBI Taxonomy" id="212765"/>
    <lineage>
        <taxon>Bacteria</taxon>
        <taxon>Bacillati</taxon>
        <taxon>Actinomycetota</taxon>
        <taxon>Actinomycetes</taxon>
        <taxon>Mycobacteriales</taxon>
        <taxon>Mycobacteriaceae</taxon>
        <taxon>Mycolicibacterium</taxon>
    </lineage>
</organism>
<keyword evidence="4" id="KW-1185">Reference proteome</keyword>
<dbReference type="SUPFAM" id="SSF51556">
    <property type="entry name" value="Metallo-dependent hydrolases"/>
    <property type="match status" value="1"/>
</dbReference>
<dbReference type="Gene3D" id="3.20.20.140">
    <property type="entry name" value="Metal-dependent hydrolases"/>
    <property type="match status" value="1"/>
</dbReference>
<reference evidence="3 4" key="1">
    <citation type="journal article" date="2019" name="Emerg. Microbes Infect.">
        <title>Comprehensive subspecies identification of 175 nontuberculous mycobacteria species based on 7547 genomic profiles.</title>
        <authorList>
            <person name="Matsumoto Y."/>
            <person name="Kinjo T."/>
            <person name="Motooka D."/>
            <person name="Nabeya D."/>
            <person name="Jung N."/>
            <person name="Uechi K."/>
            <person name="Horii T."/>
            <person name="Iida T."/>
            <person name="Fujita J."/>
            <person name="Nakamura S."/>
        </authorList>
    </citation>
    <scope>NUCLEOTIDE SEQUENCE [LARGE SCALE GENOMIC DNA]</scope>
    <source>
        <strain evidence="3 4">JCM 13574</strain>
        <plasmid evidence="4">pjcm13574 dna</plasmid>
    </source>
</reference>
<keyword evidence="3" id="KW-0614">Plasmid</keyword>
<feature type="domain" description="Amidohydrolase-related" evidence="2">
    <location>
        <begin position="6"/>
        <end position="266"/>
    </location>
</feature>
<geneLocation type="plasmid" evidence="4">
    <name>pjcm13574 dna</name>
</geneLocation>
<keyword evidence="1" id="KW-0456">Lyase</keyword>
<dbReference type="EMBL" id="AP022611">
    <property type="protein sequence ID" value="BBZ31219.1"/>
    <property type="molecule type" value="Genomic_DNA"/>
</dbReference>
<name>A0A7I7XPQ6_9MYCO</name>
<dbReference type="InterPro" id="IPR006680">
    <property type="entry name" value="Amidohydro-rel"/>
</dbReference>
<sequence>MNTPIVDAQVHVWKASSPDRPWPDDAIAPQREIPLEIPELSQHMQKAGVTAALLLGPTWEGARNDYVLAAAASEPGRYGALCRFPTGDPAAVEQLAGWRSRTGALGIRMSLNRGDVRGTLAAAISSGFFAAAAAHHIPLSIYAPGRYWLYEHLVQHYPDLKITVDHAGVETRTESLLTAIEPLLALAKYPGIAVKASALPCFVSEGYPFPSIVDAVYWLVAAFGAERVFWGSDLSRLPIPYSQLVDVFLYHTDELSQAERRLVLGGALLEWLDWRGVTSAE</sequence>
<dbReference type="InterPro" id="IPR032465">
    <property type="entry name" value="ACMSD"/>
</dbReference>
<dbReference type="GO" id="GO:0016831">
    <property type="term" value="F:carboxy-lyase activity"/>
    <property type="evidence" value="ECO:0007669"/>
    <property type="project" value="InterPro"/>
</dbReference>
<evidence type="ECO:0000313" key="3">
    <source>
        <dbReference type="EMBL" id="BBZ31219.1"/>
    </source>
</evidence>
<dbReference type="KEGG" id="mmag:MMAD_55140"/>
<dbReference type="Proteomes" id="UP000466517">
    <property type="component" value="Plasmid pJCM13574"/>
</dbReference>
<dbReference type="GO" id="GO:0016787">
    <property type="term" value="F:hydrolase activity"/>
    <property type="evidence" value="ECO:0007669"/>
    <property type="project" value="UniProtKB-KW"/>
</dbReference>